<accession>A0A5B0QPR6</accession>
<feature type="compositionally biased region" description="Low complexity" evidence="1">
    <location>
        <begin position="50"/>
        <end position="60"/>
    </location>
</feature>
<evidence type="ECO:0000256" key="1">
    <source>
        <dbReference type="SAM" id="MobiDB-lite"/>
    </source>
</evidence>
<feature type="region of interest" description="Disordered" evidence="1">
    <location>
        <begin position="37"/>
        <end position="60"/>
    </location>
</feature>
<evidence type="ECO:0000313" key="3">
    <source>
        <dbReference type="Proteomes" id="UP000324748"/>
    </source>
</evidence>
<proteinExistence type="predicted"/>
<evidence type="ECO:0000313" key="2">
    <source>
        <dbReference type="EMBL" id="KAA1115306.1"/>
    </source>
</evidence>
<dbReference type="Proteomes" id="UP000324748">
    <property type="component" value="Unassembled WGS sequence"/>
</dbReference>
<gene>
    <name evidence="2" type="ORF">PGT21_035035</name>
</gene>
<dbReference type="EMBL" id="VSWC01000014">
    <property type="protein sequence ID" value="KAA1115306.1"/>
    <property type="molecule type" value="Genomic_DNA"/>
</dbReference>
<comment type="caution">
    <text evidence="2">The sequence shown here is derived from an EMBL/GenBank/DDBJ whole genome shotgun (WGS) entry which is preliminary data.</text>
</comment>
<organism evidence="2 3">
    <name type="scientific">Puccinia graminis f. sp. tritici</name>
    <dbReference type="NCBI Taxonomy" id="56615"/>
    <lineage>
        <taxon>Eukaryota</taxon>
        <taxon>Fungi</taxon>
        <taxon>Dikarya</taxon>
        <taxon>Basidiomycota</taxon>
        <taxon>Pucciniomycotina</taxon>
        <taxon>Pucciniomycetes</taxon>
        <taxon>Pucciniales</taxon>
        <taxon>Pucciniaceae</taxon>
        <taxon>Puccinia</taxon>
    </lineage>
</organism>
<protein>
    <submittedName>
        <fullName evidence="2">Uncharacterized protein</fullName>
    </submittedName>
</protein>
<sequence>MSAQPPSTNNKQHIHLLISLLSITLTHNPNHQPYLQRRQAQKLTSPPPSSSSSSSSHRSI</sequence>
<keyword evidence="3" id="KW-1185">Reference proteome</keyword>
<name>A0A5B0QPR6_PUCGR</name>
<dbReference type="AlphaFoldDB" id="A0A5B0QPR6"/>
<reference evidence="2 3" key="1">
    <citation type="submission" date="2019-05" db="EMBL/GenBank/DDBJ databases">
        <title>Emergence of the Ug99 lineage of the wheat stem rust pathogen through somatic hybridization.</title>
        <authorList>
            <person name="Li F."/>
            <person name="Upadhyaya N.M."/>
            <person name="Sperschneider J."/>
            <person name="Matny O."/>
            <person name="Nguyen-Phuc H."/>
            <person name="Mago R."/>
            <person name="Raley C."/>
            <person name="Miller M.E."/>
            <person name="Silverstein K.A.T."/>
            <person name="Henningsen E."/>
            <person name="Hirsch C.D."/>
            <person name="Visser B."/>
            <person name="Pretorius Z.A."/>
            <person name="Steffenson B.J."/>
            <person name="Schwessinger B."/>
            <person name="Dodds P.N."/>
            <person name="Figueroa M."/>
        </authorList>
    </citation>
    <scope>NUCLEOTIDE SEQUENCE [LARGE SCALE GENOMIC DNA]</scope>
    <source>
        <strain evidence="2">21-0</strain>
    </source>
</reference>